<dbReference type="Proteomes" id="UP000274350">
    <property type="component" value="Chromosome"/>
</dbReference>
<reference evidence="1 2" key="1">
    <citation type="journal article" date="2019" name="Int. J. Syst. Evol. Microbiol.">
        <title>Undibacterium piscinae sp. nov., isolated from Korean shiner intestine.</title>
        <authorList>
            <person name="Lee S.Y."/>
            <person name="Kang W."/>
            <person name="Kim P.S."/>
            <person name="Kim H.S."/>
            <person name="Sung H."/>
            <person name="Shin N.R."/>
            <person name="Whon T.W."/>
            <person name="Yun J.H."/>
            <person name="Lee J.Y."/>
            <person name="Lee J.Y."/>
            <person name="Jung M.J."/>
            <person name="Jeong Y.S."/>
            <person name="Tak E.J."/>
            <person name="Han J.E."/>
            <person name="Hyun D.W."/>
            <person name="Kang M.S."/>
            <person name="Lee K.E."/>
            <person name="Lee B.H."/>
            <person name="Bae J.W."/>
        </authorList>
    </citation>
    <scope>NUCLEOTIDE SEQUENCE [LARGE SCALE GENOMIC DNA]</scope>
    <source>
        <strain evidence="1 2">S11R28</strain>
    </source>
</reference>
<organism evidence="1 2">
    <name type="scientific">Undibacterium piscinae</name>
    <dbReference type="NCBI Taxonomy" id="2495591"/>
    <lineage>
        <taxon>Bacteria</taxon>
        <taxon>Pseudomonadati</taxon>
        <taxon>Pseudomonadota</taxon>
        <taxon>Betaproteobacteria</taxon>
        <taxon>Burkholderiales</taxon>
        <taxon>Oxalobacteraceae</taxon>
        <taxon>Undibacterium</taxon>
    </lineage>
</organism>
<dbReference type="InterPro" id="IPR036390">
    <property type="entry name" value="WH_DNA-bd_sf"/>
</dbReference>
<name>A0A6M4A5Z4_9BURK</name>
<dbReference type="EMBL" id="CP051152">
    <property type="protein sequence ID" value="QJQ06746.1"/>
    <property type="molecule type" value="Genomic_DNA"/>
</dbReference>
<sequence>MKQYLSDKPARDLLPGEALSVADLQAIWRLESGAMRIDSVETDGASSFVRLVLPGDVLGMESLAGVEDTLLVRALVPVSLVPVSALDAQHLTRLLMDAVQTAHYRCREVVRLRSGPVDQRVKRLLQMLAYADAAGLGPAMACAMPSLGNMAEIVNATRETVCRVLANLRENHFLEDCNTQSPKRKLLEHREHRVCPGPASARF</sequence>
<dbReference type="SUPFAM" id="SSF46785">
    <property type="entry name" value="Winged helix' DNA-binding domain"/>
    <property type="match status" value="1"/>
</dbReference>
<dbReference type="KEGG" id="upi:EJG51_013840"/>
<dbReference type="SUPFAM" id="SSF51206">
    <property type="entry name" value="cAMP-binding domain-like"/>
    <property type="match status" value="1"/>
</dbReference>
<proteinExistence type="predicted"/>
<evidence type="ECO:0000313" key="1">
    <source>
        <dbReference type="EMBL" id="QJQ06746.1"/>
    </source>
</evidence>
<evidence type="ECO:0000313" key="2">
    <source>
        <dbReference type="Proteomes" id="UP000274350"/>
    </source>
</evidence>
<dbReference type="AlphaFoldDB" id="A0A6M4A5Z4"/>
<dbReference type="Gene3D" id="2.60.120.10">
    <property type="entry name" value="Jelly Rolls"/>
    <property type="match status" value="1"/>
</dbReference>
<protein>
    <submittedName>
        <fullName evidence="1">Crp/Fnr family transcriptional regulator</fullName>
    </submittedName>
</protein>
<dbReference type="InterPro" id="IPR018490">
    <property type="entry name" value="cNMP-bd_dom_sf"/>
</dbReference>
<dbReference type="OrthoDB" id="5297329at2"/>
<keyword evidence="2" id="KW-1185">Reference proteome</keyword>
<dbReference type="InterPro" id="IPR014710">
    <property type="entry name" value="RmlC-like_jellyroll"/>
</dbReference>
<accession>A0A6M4A5Z4</accession>
<gene>
    <name evidence="1" type="ORF">EJG51_013840</name>
</gene>